<organism evidence="1">
    <name type="scientific">Caldilineaceae bacterium SB0664_bin_27</name>
    <dbReference type="NCBI Taxonomy" id="2605260"/>
    <lineage>
        <taxon>Bacteria</taxon>
        <taxon>Bacillati</taxon>
        <taxon>Chloroflexota</taxon>
        <taxon>Caldilineae</taxon>
        <taxon>Caldilineales</taxon>
        <taxon>Caldilineaceae</taxon>
    </lineage>
</organism>
<gene>
    <name evidence="1" type="ORF">F4Y42_02345</name>
</gene>
<dbReference type="Pfam" id="PF04255">
    <property type="entry name" value="DUF433"/>
    <property type="match status" value="1"/>
</dbReference>
<sequence length="111" mass="12727">MAFESLDQHIEITPGIVGGKPRIAGRRITVENIVIWHERMGKCADEIAAEYDLSLSDVYAALAYYFDHRAEIDRSMEESEAFVEELRRRTPSKLLEKLHCQMQNGQDGVLF</sequence>
<dbReference type="InterPro" id="IPR009057">
    <property type="entry name" value="Homeodomain-like_sf"/>
</dbReference>
<dbReference type="Gene3D" id="1.10.10.10">
    <property type="entry name" value="Winged helix-like DNA-binding domain superfamily/Winged helix DNA-binding domain"/>
    <property type="match status" value="1"/>
</dbReference>
<protein>
    <submittedName>
        <fullName evidence="1">DUF433 domain-containing protein</fullName>
    </submittedName>
</protein>
<comment type="caution">
    <text evidence="1">The sequence shown here is derived from an EMBL/GenBank/DDBJ whole genome shotgun (WGS) entry which is preliminary data.</text>
</comment>
<accession>A0A6B0YS30</accession>
<dbReference type="InterPro" id="IPR007367">
    <property type="entry name" value="DUF433"/>
</dbReference>
<dbReference type="PANTHER" id="PTHR34849">
    <property type="entry name" value="SSL5025 PROTEIN"/>
    <property type="match status" value="1"/>
</dbReference>
<reference evidence="1" key="1">
    <citation type="submission" date="2019-09" db="EMBL/GenBank/DDBJ databases">
        <title>Characterisation of the sponge microbiome using genome-centric metagenomics.</title>
        <authorList>
            <person name="Engelberts J.P."/>
            <person name="Robbins S.J."/>
            <person name="De Goeij J.M."/>
            <person name="Aranda M."/>
            <person name="Bell S.C."/>
            <person name="Webster N.S."/>
        </authorList>
    </citation>
    <scope>NUCLEOTIDE SEQUENCE</scope>
    <source>
        <strain evidence="1">SB0664_bin_27</strain>
    </source>
</reference>
<dbReference type="SUPFAM" id="SSF46689">
    <property type="entry name" value="Homeodomain-like"/>
    <property type="match status" value="1"/>
</dbReference>
<name>A0A6B0YS30_9CHLR</name>
<dbReference type="InterPro" id="IPR036388">
    <property type="entry name" value="WH-like_DNA-bd_sf"/>
</dbReference>
<dbReference type="AlphaFoldDB" id="A0A6B0YS30"/>
<dbReference type="EMBL" id="VXRG01000026">
    <property type="protein sequence ID" value="MXY92268.1"/>
    <property type="molecule type" value="Genomic_DNA"/>
</dbReference>
<proteinExistence type="predicted"/>
<dbReference type="PANTHER" id="PTHR34849:SF1">
    <property type="entry name" value="SLR0770 PROTEIN"/>
    <property type="match status" value="1"/>
</dbReference>
<evidence type="ECO:0000313" key="1">
    <source>
        <dbReference type="EMBL" id="MXY92268.1"/>
    </source>
</evidence>